<proteinExistence type="predicted"/>
<keyword evidence="2" id="KW-1185">Reference proteome</keyword>
<sequence>MAVRCATTNADGVKCGHGCGHMIGNLPRVLRS</sequence>
<reference evidence="2" key="1">
    <citation type="submission" date="2013-09" db="EMBL/GenBank/DDBJ databases">
        <title>Corchorus olitorius genome sequencing.</title>
        <authorList>
            <person name="Alam M."/>
            <person name="Haque M.S."/>
            <person name="Islam M.S."/>
            <person name="Emdad E.M."/>
            <person name="Islam M.M."/>
            <person name="Ahmed B."/>
            <person name="Halim A."/>
            <person name="Hossen Q.M.M."/>
            <person name="Hossain M.Z."/>
            <person name="Ahmed R."/>
            <person name="Khan M.M."/>
            <person name="Islam R."/>
            <person name="Rashid M.M."/>
            <person name="Khan S.A."/>
            <person name="Rahman M.S."/>
            <person name="Alam M."/>
            <person name="Yahiya A.S."/>
            <person name="Khan M.S."/>
            <person name="Azam M.S."/>
            <person name="Haque T."/>
            <person name="Lashkar M.Z.H."/>
            <person name="Akhand A.I."/>
            <person name="Morshed G."/>
            <person name="Roy S."/>
            <person name="Uddin K.S."/>
            <person name="Rabeya T."/>
            <person name="Hossain A.S."/>
            <person name="Chowdhury A."/>
            <person name="Snigdha A.R."/>
            <person name="Mortoza M.S."/>
            <person name="Matin S.A."/>
            <person name="Hoque S.M.E."/>
            <person name="Islam M.K."/>
            <person name="Roy D.K."/>
            <person name="Haider R."/>
            <person name="Moosa M.M."/>
            <person name="Elias S.M."/>
            <person name="Hasan A.M."/>
            <person name="Jahan S."/>
            <person name="Shafiuddin M."/>
            <person name="Mahmood N."/>
            <person name="Shommy N.S."/>
        </authorList>
    </citation>
    <scope>NUCLEOTIDE SEQUENCE [LARGE SCALE GENOMIC DNA]</scope>
    <source>
        <strain evidence="2">cv. O-4</strain>
    </source>
</reference>
<organism evidence="1 2">
    <name type="scientific">Corchorus olitorius</name>
    <dbReference type="NCBI Taxonomy" id="93759"/>
    <lineage>
        <taxon>Eukaryota</taxon>
        <taxon>Viridiplantae</taxon>
        <taxon>Streptophyta</taxon>
        <taxon>Embryophyta</taxon>
        <taxon>Tracheophyta</taxon>
        <taxon>Spermatophyta</taxon>
        <taxon>Magnoliopsida</taxon>
        <taxon>eudicotyledons</taxon>
        <taxon>Gunneridae</taxon>
        <taxon>Pentapetalae</taxon>
        <taxon>rosids</taxon>
        <taxon>malvids</taxon>
        <taxon>Malvales</taxon>
        <taxon>Malvaceae</taxon>
        <taxon>Grewioideae</taxon>
        <taxon>Apeibeae</taxon>
        <taxon>Corchorus</taxon>
    </lineage>
</organism>
<gene>
    <name evidence="1" type="ORF">COLO4_22485</name>
</gene>
<dbReference type="EMBL" id="AWUE01017978">
    <property type="protein sequence ID" value="OMO83425.1"/>
    <property type="molecule type" value="Genomic_DNA"/>
</dbReference>
<dbReference type="Proteomes" id="UP000187203">
    <property type="component" value="Unassembled WGS sequence"/>
</dbReference>
<evidence type="ECO:0000313" key="2">
    <source>
        <dbReference type="Proteomes" id="UP000187203"/>
    </source>
</evidence>
<comment type="caution">
    <text evidence="1">The sequence shown here is derived from an EMBL/GenBank/DDBJ whole genome shotgun (WGS) entry which is preliminary data.</text>
</comment>
<name>A0A1R3ILH7_9ROSI</name>
<evidence type="ECO:0000313" key="1">
    <source>
        <dbReference type="EMBL" id="OMO83425.1"/>
    </source>
</evidence>
<dbReference type="AlphaFoldDB" id="A0A1R3ILH7"/>
<protein>
    <submittedName>
        <fullName evidence="1">Uncharacterized protein</fullName>
    </submittedName>
</protein>
<accession>A0A1R3ILH7</accession>